<dbReference type="EMBL" id="CP074132">
    <property type="protein sequence ID" value="QUX30007.1"/>
    <property type="molecule type" value="Genomic_DNA"/>
</dbReference>
<protein>
    <submittedName>
        <fullName evidence="1">Gamma-glutamylcyclotransferase</fullName>
    </submittedName>
</protein>
<dbReference type="Gene3D" id="3.10.490.10">
    <property type="entry name" value="Gamma-glutamyl cyclotransferase-like"/>
    <property type="match status" value="1"/>
</dbReference>
<dbReference type="Proteomes" id="UP000678016">
    <property type="component" value="Chromosome"/>
</dbReference>
<accession>A0ABX8C972</accession>
<sequence>MSIYAAYGTSLHPGQMARRAPHSPLITTGWLEGWRLTFGECLPEPGGALATLVEDAGRRVFVALYDLMEWDEPHLDFWQGALEVPRGGHRRLRGVSEDEYEELRRRRALWSVAGDGRAYRKVTVRARTTDHGVVTAWAYVLDGYEGGMPSAIQLGELAVAAEKAGAPDWYVSELLARECLPTEL</sequence>
<organism evidence="1 2">
    <name type="scientific">Nocardiopsis akebiae</name>
    <dbReference type="NCBI Taxonomy" id="2831968"/>
    <lineage>
        <taxon>Bacteria</taxon>
        <taxon>Bacillati</taxon>
        <taxon>Actinomycetota</taxon>
        <taxon>Actinomycetes</taxon>
        <taxon>Streptosporangiales</taxon>
        <taxon>Nocardiopsidaceae</taxon>
        <taxon>Nocardiopsis</taxon>
    </lineage>
</organism>
<proteinExistence type="predicted"/>
<gene>
    <name evidence="1" type="ORF">KGD83_05475</name>
</gene>
<evidence type="ECO:0000313" key="2">
    <source>
        <dbReference type="Proteomes" id="UP000678016"/>
    </source>
</evidence>
<name>A0ABX8C972_9ACTN</name>
<dbReference type="RefSeq" id="WP_212642819.1">
    <property type="nucleotide sequence ID" value="NZ_CP074132.1"/>
</dbReference>
<evidence type="ECO:0000313" key="1">
    <source>
        <dbReference type="EMBL" id="QUX30007.1"/>
    </source>
</evidence>
<dbReference type="Pfam" id="PF13772">
    <property type="entry name" value="AIG2_2"/>
    <property type="match status" value="1"/>
</dbReference>
<keyword evidence="2" id="KW-1185">Reference proteome</keyword>
<dbReference type="InterPro" id="IPR036568">
    <property type="entry name" value="GGCT-like_sf"/>
</dbReference>
<dbReference type="CDD" id="cd06661">
    <property type="entry name" value="GGCT_like"/>
    <property type="match status" value="1"/>
</dbReference>
<dbReference type="SUPFAM" id="SSF110857">
    <property type="entry name" value="Gamma-glutamyl cyclotransferase-like"/>
    <property type="match status" value="1"/>
</dbReference>
<reference evidence="2" key="1">
    <citation type="submission" date="2021-05" db="EMBL/GenBank/DDBJ databases">
        <title>Direct Submission.</title>
        <authorList>
            <person name="Li K."/>
            <person name="Gao J."/>
        </authorList>
    </citation>
    <scope>NUCLEOTIDE SEQUENCE [LARGE SCALE GENOMIC DNA]</scope>
    <source>
        <strain evidence="2">HDS12</strain>
    </source>
</reference>
<dbReference type="InterPro" id="IPR013024">
    <property type="entry name" value="GGCT-like"/>
</dbReference>